<sequence>MVIPEVTIQIYGLMPNRVILALYSILAQCVSSIPTASTCLIFRKPRVATQDSCFRLLVIVSKEQFTLLPIEYFSIYVIPVASGFVTPVLVVSLKLSNVKRVYYLDG</sequence>
<dbReference type="EMBL" id="HBUF01158128">
    <property type="protein sequence ID" value="CAG6649534.1"/>
    <property type="molecule type" value="Transcribed_RNA"/>
</dbReference>
<name>A0A8D8W9A1_9HEMI</name>
<feature type="transmembrane region" description="Helical" evidence="1">
    <location>
        <begin position="72"/>
        <end position="93"/>
    </location>
</feature>
<proteinExistence type="predicted"/>
<organism evidence="2">
    <name type="scientific">Cacopsylla melanoneura</name>
    <dbReference type="NCBI Taxonomy" id="428564"/>
    <lineage>
        <taxon>Eukaryota</taxon>
        <taxon>Metazoa</taxon>
        <taxon>Ecdysozoa</taxon>
        <taxon>Arthropoda</taxon>
        <taxon>Hexapoda</taxon>
        <taxon>Insecta</taxon>
        <taxon>Pterygota</taxon>
        <taxon>Neoptera</taxon>
        <taxon>Paraneoptera</taxon>
        <taxon>Hemiptera</taxon>
        <taxon>Sternorrhyncha</taxon>
        <taxon>Psylloidea</taxon>
        <taxon>Psyllidae</taxon>
        <taxon>Psyllinae</taxon>
        <taxon>Cacopsylla</taxon>
    </lineage>
</organism>
<feature type="transmembrane region" description="Helical" evidence="1">
    <location>
        <begin position="20"/>
        <end position="42"/>
    </location>
</feature>
<accession>A0A8D8W9A1</accession>
<reference evidence="2" key="1">
    <citation type="submission" date="2021-05" db="EMBL/GenBank/DDBJ databases">
        <authorList>
            <person name="Alioto T."/>
            <person name="Alioto T."/>
            <person name="Gomez Garrido J."/>
        </authorList>
    </citation>
    <scope>NUCLEOTIDE SEQUENCE</scope>
</reference>
<evidence type="ECO:0000256" key="1">
    <source>
        <dbReference type="SAM" id="Phobius"/>
    </source>
</evidence>
<dbReference type="AlphaFoldDB" id="A0A8D8W9A1"/>
<keyword evidence="1" id="KW-0812">Transmembrane</keyword>
<keyword evidence="1" id="KW-0472">Membrane</keyword>
<evidence type="ECO:0000313" key="2">
    <source>
        <dbReference type="EMBL" id="CAG6649534.1"/>
    </source>
</evidence>
<protein>
    <submittedName>
        <fullName evidence="2">Uncharacterized protein</fullName>
    </submittedName>
</protein>
<keyword evidence="1" id="KW-1133">Transmembrane helix</keyword>